<dbReference type="STRING" id="988821.SAMN05421867_107148"/>
<dbReference type="InterPro" id="IPR000322">
    <property type="entry name" value="Glyco_hydro_31_TIM"/>
</dbReference>
<dbReference type="GO" id="GO:0005975">
    <property type="term" value="P:carbohydrate metabolic process"/>
    <property type="evidence" value="ECO:0007669"/>
    <property type="project" value="InterPro"/>
</dbReference>
<feature type="domain" description="Glycosyl hydrolase family 31 C-terminal" evidence="5">
    <location>
        <begin position="507"/>
        <end position="597"/>
    </location>
</feature>
<dbReference type="Gene3D" id="3.20.20.80">
    <property type="entry name" value="Glycosidases"/>
    <property type="match status" value="1"/>
</dbReference>
<dbReference type="Gene3D" id="2.60.40.1180">
    <property type="entry name" value="Golgi alpha-mannosidase II"/>
    <property type="match status" value="2"/>
</dbReference>
<keyword evidence="2" id="KW-0326">Glycosidase</keyword>
<evidence type="ECO:0000313" key="6">
    <source>
        <dbReference type="EMBL" id="SFB12310.1"/>
    </source>
</evidence>
<protein>
    <submittedName>
        <fullName evidence="6">Alpha-glucosidase, glycosyl hydrolase family GH31</fullName>
    </submittedName>
</protein>
<evidence type="ECO:0000259" key="4">
    <source>
        <dbReference type="Pfam" id="PF01055"/>
    </source>
</evidence>
<dbReference type="EMBL" id="FOKA01000007">
    <property type="protein sequence ID" value="SFB12310.1"/>
    <property type="molecule type" value="Genomic_DNA"/>
</dbReference>
<evidence type="ECO:0000259" key="5">
    <source>
        <dbReference type="Pfam" id="PF21365"/>
    </source>
</evidence>
<evidence type="ECO:0000313" key="7">
    <source>
        <dbReference type="Proteomes" id="UP000199012"/>
    </source>
</evidence>
<dbReference type="SUPFAM" id="SSF51445">
    <property type="entry name" value="(Trans)glycosidases"/>
    <property type="match status" value="1"/>
</dbReference>
<reference evidence="6 7" key="1">
    <citation type="submission" date="2016-10" db="EMBL/GenBank/DDBJ databases">
        <authorList>
            <person name="de Groot N.N."/>
        </authorList>
    </citation>
    <scope>NUCLEOTIDE SEQUENCE [LARGE SCALE GENOMIC DNA]</scope>
    <source>
        <strain evidence="6 7">CGMCC 4.6945</strain>
    </source>
</reference>
<keyword evidence="2 6" id="KW-0378">Hydrolase</keyword>
<evidence type="ECO:0000256" key="2">
    <source>
        <dbReference type="RuleBase" id="RU361185"/>
    </source>
</evidence>
<dbReference type="GO" id="GO:0090599">
    <property type="term" value="F:alpha-glucosidase activity"/>
    <property type="evidence" value="ECO:0007669"/>
    <property type="project" value="TreeGrafter"/>
</dbReference>
<evidence type="ECO:0000256" key="3">
    <source>
        <dbReference type="SAM" id="MobiDB-lite"/>
    </source>
</evidence>
<accession>A0A1I0YII6</accession>
<dbReference type="Proteomes" id="UP000199012">
    <property type="component" value="Unassembled WGS sequence"/>
</dbReference>
<dbReference type="RefSeq" id="WP_239078762.1">
    <property type="nucleotide sequence ID" value="NZ_BONM01000008.1"/>
</dbReference>
<dbReference type="InterPro" id="IPR013780">
    <property type="entry name" value="Glyco_hydro_b"/>
</dbReference>
<comment type="similarity">
    <text evidence="1 2">Belongs to the glycosyl hydrolase 31 family.</text>
</comment>
<dbReference type="InterPro" id="IPR048395">
    <property type="entry name" value="Glyco_hydro_31_C"/>
</dbReference>
<gene>
    <name evidence="6" type="ORF">SAMN05421867_107148</name>
</gene>
<dbReference type="InterPro" id="IPR017853">
    <property type="entry name" value="GH"/>
</dbReference>
<dbReference type="PANTHER" id="PTHR22762:SF89">
    <property type="entry name" value="ALPHA-XYLOSIDASE"/>
    <property type="match status" value="1"/>
</dbReference>
<name>A0A1I0YII6_9CELL</name>
<dbReference type="AlphaFoldDB" id="A0A1I0YII6"/>
<organism evidence="6 7">
    <name type="scientific">Cellulomonas marina</name>
    <dbReference type="NCBI Taxonomy" id="988821"/>
    <lineage>
        <taxon>Bacteria</taxon>
        <taxon>Bacillati</taxon>
        <taxon>Actinomycetota</taxon>
        <taxon>Actinomycetes</taxon>
        <taxon>Micrococcales</taxon>
        <taxon>Cellulomonadaceae</taxon>
        <taxon>Cellulomonas</taxon>
    </lineage>
</organism>
<feature type="region of interest" description="Disordered" evidence="3">
    <location>
        <begin position="659"/>
        <end position="696"/>
    </location>
</feature>
<dbReference type="PANTHER" id="PTHR22762">
    <property type="entry name" value="ALPHA-GLUCOSIDASE"/>
    <property type="match status" value="1"/>
</dbReference>
<dbReference type="Pfam" id="PF21365">
    <property type="entry name" value="Glyco_hydro_31_3rd"/>
    <property type="match status" value="1"/>
</dbReference>
<feature type="compositionally biased region" description="Low complexity" evidence="3">
    <location>
        <begin position="663"/>
        <end position="696"/>
    </location>
</feature>
<dbReference type="SUPFAM" id="SSF51011">
    <property type="entry name" value="Glycosyl hydrolase domain"/>
    <property type="match status" value="1"/>
</dbReference>
<evidence type="ECO:0000256" key="1">
    <source>
        <dbReference type="ARBA" id="ARBA00007806"/>
    </source>
</evidence>
<proteinExistence type="inferred from homology"/>
<keyword evidence="7" id="KW-1185">Reference proteome</keyword>
<sequence>MSPAPLPRLATHPVADPAAVVRGPGFRLTVLTDGLLRLEHAADDAVEDRPSTLALHRRQPVPDFRVEDTGTHLVLTTSRLRLTYDRGPFTPSGLMVEVLGGVSSYHSVWRYGEPPEDLGGTARTLDGADGAVPLEPGVVSRRGYAVLDDSATPLLGDDGSLEPRVPGDRQDLYVFAYGLDHVEAVRALYALSGPQPVLPRWALGNWWSRYHRYDAEEYAALLDRFASEGVPFSVAVLDMDWHLTDVDPRYGSGWTGYTWDRALFPDPPAFLADLHRRGLRVTLNVHPADGIRAYEDAYAAVCAALGRDPADGEPVAFDVTDPAFLAAYLEHAHHPREEEGVDFWWLDWQSGPYSRRAGVDPLWVLNHLHFLDSGRDDRRPLTFSRYAGPGSHRYPVGFSGDTVVSWASLAFQPEFTARAANIGYGWWSHDIGGHMFGAKDDELATRWVQLGVVSPVLRLHSSANPFMTKEPWAFGRAEQEVQTRWLRLRHRLVPWLHAMNHRAAREGVPLVTPLYHGWPHERAAYRHPAQARFGDGLLVAPVVTPLDPVSRTAAVDVWLPPGTWVDLVSGQVYDGGREAVLHRHLPAAPVLAPLGTVLPLDAAAVPADDPVPPSHVEVVVVPGADGLGELVEDDGSGDGLDETLTARTPLTWDQATGTLRIGAARTGTSTDATSTATTTDATSTVADPPTATTAPPWLPARRAWTVTLLVDPGRVPEVRVAGTAVPLDEVRPPAVTPGRAAAEHRPADVLLAGPLALPWVGGAGPGQGDDLPPAGAARVTRTAHLVRVTVAEVPVGQEVEVVVGPQARPAADDVRARLVAVLDAARSDYEEKAHALQVATSGAPLHVRLGHLAALDLPAALRGALEDVLLAAG</sequence>
<dbReference type="CDD" id="cd06595">
    <property type="entry name" value="GH31_u1"/>
    <property type="match status" value="1"/>
</dbReference>
<feature type="domain" description="Glycoside hydrolase family 31 TIM barrel" evidence="4">
    <location>
        <begin position="196"/>
        <end position="497"/>
    </location>
</feature>
<dbReference type="GO" id="GO:0006491">
    <property type="term" value="P:N-glycan processing"/>
    <property type="evidence" value="ECO:0007669"/>
    <property type="project" value="TreeGrafter"/>
</dbReference>
<dbReference type="Pfam" id="PF01055">
    <property type="entry name" value="Glyco_hydro_31_2nd"/>
    <property type="match status" value="1"/>
</dbReference>